<evidence type="ECO:0000256" key="4">
    <source>
        <dbReference type="ARBA" id="ARBA00021581"/>
    </source>
</evidence>
<keyword evidence="6 14" id="KW-0812">Transmembrane</keyword>
<gene>
    <name evidence="14" type="primary">uppP</name>
    <name evidence="15" type="ORF">A3A04_01470</name>
</gene>
<feature type="transmembrane region" description="Helical" evidence="14">
    <location>
        <begin position="208"/>
        <end position="231"/>
    </location>
</feature>
<dbReference type="EC" id="3.6.1.27" evidence="3 14"/>
<dbReference type="PANTHER" id="PTHR30622">
    <property type="entry name" value="UNDECAPRENYL-DIPHOSPHATASE"/>
    <property type="match status" value="1"/>
</dbReference>
<keyword evidence="8 14" id="KW-1133">Transmembrane helix</keyword>
<keyword evidence="10 14" id="KW-0046">Antibiotic resistance</keyword>
<dbReference type="GO" id="GO:0009252">
    <property type="term" value="P:peptidoglycan biosynthetic process"/>
    <property type="evidence" value="ECO:0007669"/>
    <property type="project" value="UniProtKB-KW"/>
</dbReference>
<dbReference type="EMBL" id="MHJI01000014">
    <property type="protein sequence ID" value="OGY65580.1"/>
    <property type="molecule type" value="Genomic_DNA"/>
</dbReference>
<evidence type="ECO:0000256" key="14">
    <source>
        <dbReference type="HAMAP-Rule" id="MF_01006"/>
    </source>
</evidence>
<evidence type="ECO:0000313" key="15">
    <source>
        <dbReference type="EMBL" id="OGY65580.1"/>
    </source>
</evidence>
<keyword evidence="5 14" id="KW-1003">Cell membrane</keyword>
<feature type="transmembrane region" description="Helical" evidence="14">
    <location>
        <begin position="237"/>
        <end position="255"/>
    </location>
</feature>
<dbReference type="HAMAP" id="MF_01006">
    <property type="entry name" value="Undec_diphosphatase"/>
    <property type="match status" value="1"/>
</dbReference>
<dbReference type="GO" id="GO:0008360">
    <property type="term" value="P:regulation of cell shape"/>
    <property type="evidence" value="ECO:0007669"/>
    <property type="project" value="UniProtKB-KW"/>
</dbReference>
<feature type="transmembrane region" description="Helical" evidence="14">
    <location>
        <begin position="47"/>
        <end position="66"/>
    </location>
</feature>
<feature type="transmembrane region" description="Helical" evidence="14">
    <location>
        <begin position="102"/>
        <end position="121"/>
    </location>
</feature>
<keyword evidence="7 14" id="KW-0378">Hydrolase</keyword>
<dbReference type="AlphaFoldDB" id="A0A1G1ZPB9"/>
<keyword evidence="9 14" id="KW-0472">Membrane</keyword>
<dbReference type="Proteomes" id="UP000178517">
    <property type="component" value="Unassembled WGS sequence"/>
</dbReference>
<reference evidence="15 16" key="1">
    <citation type="journal article" date="2016" name="Nat. Commun.">
        <title>Thousands of microbial genomes shed light on interconnected biogeochemical processes in an aquifer system.</title>
        <authorList>
            <person name="Anantharaman K."/>
            <person name="Brown C.T."/>
            <person name="Hug L.A."/>
            <person name="Sharon I."/>
            <person name="Castelle C.J."/>
            <person name="Probst A.J."/>
            <person name="Thomas B.C."/>
            <person name="Singh A."/>
            <person name="Wilkins M.J."/>
            <person name="Karaoz U."/>
            <person name="Brodie E.L."/>
            <person name="Williams K.H."/>
            <person name="Hubbard S.S."/>
            <person name="Banfield J.F."/>
        </authorList>
    </citation>
    <scope>NUCLEOTIDE SEQUENCE [LARGE SCALE GENOMIC DNA]</scope>
</reference>
<protein>
    <recommendedName>
        <fullName evidence="4 14">Undecaprenyl-diphosphatase</fullName>
        <ecNumber evidence="3 14">3.6.1.27</ecNumber>
    </recommendedName>
    <alternativeName>
        <fullName evidence="12 14">Bacitracin resistance protein</fullName>
    </alternativeName>
    <alternativeName>
        <fullName evidence="11 14">Undecaprenyl pyrophosphate phosphatase</fullName>
    </alternativeName>
</protein>
<comment type="function">
    <text evidence="14">Catalyzes the dephosphorylation of undecaprenyl diphosphate (UPP). Confers resistance to bacitracin.</text>
</comment>
<feature type="transmembrane region" description="Helical" evidence="14">
    <location>
        <begin position="175"/>
        <end position="196"/>
    </location>
</feature>
<proteinExistence type="inferred from homology"/>
<dbReference type="GO" id="GO:0005886">
    <property type="term" value="C:plasma membrane"/>
    <property type="evidence" value="ECO:0007669"/>
    <property type="project" value="UniProtKB-SubCell"/>
</dbReference>
<keyword evidence="14" id="KW-0961">Cell wall biogenesis/degradation</keyword>
<evidence type="ECO:0000256" key="7">
    <source>
        <dbReference type="ARBA" id="ARBA00022801"/>
    </source>
</evidence>
<evidence type="ECO:0000256" key="11">
    <source>
        <dbReference type="ARBA" id="ARBA00032707"/>
    </source>
</evidence>
<feature type="transmembrane region" description="Helical" evidence="14">
    <location>
        <begin position="71"/>
        <end position="90"/>
    </location>
</feature>
<evidence type="ECO:0000313" key="16">
    <source>
        <dbReference type="Proteomes" id="UP000178517"/>
    </source>
</evidence>
<keyword evidence="14" id="KW-0133">Cell shape</keyword>
<evidence type="ECO:0000256" key="6">
    <source>
        <dbReference type="ARBA" id="ARBA00022692"/>
    </source>
</evidence>
<evidence type="ECO:0000256" key="12">
    <source>
        <dbReference type="ARBA" id="ARBA00032932"/>
    </source>
</evidence>
<dbReference type="Pfam" id="PF02673">
    <property type="entry name" value="BacA"/>
    <property type="match status" value="1"/>
</dbReference>
<comment type="catalytic activity">
    <reaction evidence="13 14">
        <text>di-trans,octa-cis-undecaprenyl diphosphate + H2O = di-trans,octa-cis-undecaprenyl phosphate + phosphate + H(+)</text>
        <dbReference type="Rhea" id="RHEA:28094"/>
        <dbReference type="ChEBI" id="CHEBI:15377"/>
        <dbReference type="ChEBI" id="CHEBI:15378"/>
        <dbReference type="ChEBI" id="CHEBI:43474"/>
        <dbReference type="ChEBI" id="CHEBI:58405"/>
        <dbReference type="ChEBI" id="CHEBI:60392"/>
        <dbReference type="EC" id="3.6.1.27"/>
    </reaction>
</comment>
<dbReference type="GO" id="GO:0071555">
    <property type="term" value="P:cell wall organization"/>
    <property type="evidence" value="ECO:0007669"/>
    <property type="project" value="UniProtKB-KW"/>
</dbReference>
<dbReference type="PANTHER" id="PTHR30622:SF3">
    <property type="entry name" value="UNDECAPRENYL-DIPHOSPHATASE"/>
    <property type="match status" value="1"/>
</dbReference>
<evidence type="ECO:0000256" key="8">
    <source>
        <dbReference type="ARBA" id="ARBA00022989"/>
    </source>
</evidence>
<sequence length="257" mass="28159">MGYLDVIILSVIEGVTEFLPISSTGHLVLASRLLGIHPNAFLKSFEIIIQLGAICAVLVLYGRTLLLDRTIIARVLIAFIPTAIVGFTLYPFVKGVLLNNEIITLIALGLGGFVLILFELFHKEKDQDVNGIGGMNMWQSFLIGVFQTLSIIPGVSRAASTIIGGSVLRLSRRTAVEFSFLLALPTMAGATGLDIIKTSFAFEAHEWGLLFVGLLGSFVTALIAIKTLLYFIQRHTFISFGVYRILLALLFWVLVMR</sequence>
<accession>A0A1G1ZPB9</accession>
<evidence type="ECO:0000256" key="9">
    <source>
        <dbReference type="ARBA" id="ARBA00023136"/>
    </source>
</evidence>
<dbReference type="InterPro" id="IPR003824">
    <property type="entry name" value="UppP"/>
</dbReference>
<keyword evidence="14" id="KW-0573">Peptidoglycan synthesis</keyword>
<name>A0A1G1ZPB9_9BACT</name>
<feature type="transmembrane region" description="Helical" evidence="14">
    <location>
        <begin position="141"/>
        <end position="163"/>
    </location>
</feature>
<comment type="similarity">
    <text evidence="2 14">Belongs to the UppP family.</text>
</comment>
<evidence type="ECO:0000256" key="3">
    <source>
        <dbReference type="ARBA" id="ARBA00012374"/>
    </source>
</evidence>
<evidence type="ECO:0000256" key="1">
    <source>
        <dbReference type="ARBA" id="ARBA00004651"/>
    </source>
</evidence>
<dbReference type="GO" id="GO:0046677">
    <property type="term" value="P:response to antibiotic"/>
    <property type="evidence" value="ECO:0007669"/>
    <property type="project" value="UniProtKB-UniRule"/>
</dbReference>
<comment type="miscellaneous">
    <text evidence="14">Bacitracin is thought to be involved in the inhibition of peptidoglycan synthesis by sequestering undecaprenyl diphosphate, thereby reducing the pool of lipid carrier available.</text>
</comment>
<dbReference type="STRING" id="1798406.A3A04_01470"/>
<comment type="subcellular location">
    <subcellularLocation>
        <location evidence="1 14">Cell membrane</location>
        <topology evidence="1 14">Multi-pass membrane protein</topology>
    </subcellularLocation>
</comment>
<evidence type="ECO:0000256" key="5">
    <source>
        <dbReference type="ARBA" id="ARBA00022475"/>
    </source>
</evidence>
<evidence type="ECO:0000256" key="10">
    <source>
        <dbReference type="ARBA" id="ARBA00023251"/>
    </source>
</evidence>
<evidence type="ECO:0000256" key="13">
    <source>
        <dbReference type="ARBA" id="ARBA00047594"/>
    </source>
</evidence>
<evidence type="ECO:0000256" key="2">
    <source>
        <dbReference type="ARBA" id="ARBA00010621"/>
    </source>
</evidence>
<dbReference type="GO" id="GO:0050380">
    <property type="term" value="F:undecaprenyl-diphosphatase activity"/>
    <property type="evidence" value="ECO:0007669"/>
    <property type="project" value="UniProtKB-UniRule"/>
</dbReference>
<comment type="caution">
    <text evidence="15">The sequence shown here is derived from an EMBL/GenBank/DDBJ whole genome shotgun (WGS) entry which is preliminary data.</text>
</comment>
<organism evidence="15 16">
    <name type="scientific">Candidatus Harrisonbacteria bacterium RIFCSPLOWO2_01_FULL_40_28</name>
    <dbReference type="NCBI Taxonomy" id="1798406"/>
    <lineage>
        <taxon>Bacteria</taxon>
        <taxon>Candidatus Harrisoniibacteriota</taxon>
    </lineage>
</organism>